<name>G5C4U3_HETGA</name>
<evidence type="ECO:0000313" key="2">
    <source>
        <dbReference type="EMBL" id="EHB16554.1"/>
    </source>
</evidence>
<dbReference type="EMBL" id="JH173390">
    <property type="protein sequence ID" value="EHB16554.1"/>
    <property type="molecule type" value="Genomic_DNA"/>
</dbReference>
<accession>G5C4U3</accession>
<dbReference type="AlphaFoldDB" id="G5C4U3"/>
<feature type="region of interest" description="Disordered" evidence="1">
    <location>
        <begin position="206"/>
        <end position="257"/>
    </location>
</feature>
<dbReference type="Proteomes" id="UP000006813">
    <property type="component" value="Unassembled WGS sequence"/>
</dbReference>
<reference evidence="2 3" key="1">
    <citation type="journal article" date="2011" name="Nature">
        <title>Genome sequencing reveals insights into physiology and longevity of the naked mole rat.</title>
        <authorList>
            <person name="Kim E.B."/>
            <person name="Fang X."/>
            <person name="Fushan A.A."/>
            <person name="Huang Z."/>
            <person name="Lobanov A.V."/>
            <person name="Han L."/>
            <person name="Marino S.M."/>
            <person name="Sun X."/>
            <person name="Turanov A.A."/>
            <person name="Yang P."/>
            <person name="Yim S.H."/>
            <person name="Zhao X."/>
            <person name="Kasaikina M.V."/>
            <person name="Stoletzki N."/>
            <person name="Peng C."/>
            <person name="Polak P."/>
            <person name="Xiong Z."/>
            <person name="Kiezun A."/>
            <person name="Zhu Y."/>
            <person name="Chen Y."/>
            <person name="Kryukov G.V."/>
            <person name="Zhang Q."/>
            <person name="Peshkin L."/>
            <person name="Yang L."/>
            <person name="Bronson R.T."/>
            <person name="Buffenstein R."/>
            <person name="Wang B."/>
            <person name="Han C."/>
            <person name="Li Q."/>
            <person name="Chen L."/>
            <person name="Zhao W."/>
            <person name="Sunyaev S.R."/>
            <person name="Park T.J."/>
            <person name="Zhang G."/>
            <person name="Wang J."/>
            <person name="Gladyshev V.N."/>
        </authorList>
    </citation>
    <scope>NUCLEOTIDE SEQUENCE [LARGE SCALE GENOMIC DNA]</scope>
</reference>
<protein>
    <submittedName>
        <fullName evidence="2">Uncharacterized protein</fullName>
    </submittedName>
</protein>
<gene>
    <name evidence="2" type="ORF">GW7_18499</name>
</gene>
<sequence length="257" mass="27937">MSNKNRSENGESLCKYDPEENEDAVLTGWKRRLGSSAEVSASASAQRRGPGAGAVLKPAWKALFYNRPDRERAGSYHSAIITGRGLISEASQGQNAEAADYLRAPQLPHFPCRTRDDASRHFSSCPSSESSATLRHLPSYPLTWRKAHPPPADRSSHSFNHAGFTERLFGCKAREGAGAEVHWVFQGPSKTPESTGVQEVAAVIPGGEAGLEPARVPQPLPSLAPGRAGSAQQGQPRPRRRREIPREQCSRVRASRL</sequence>
<evidence type="ECO:0000256" key="1">
    <source>
        <dbReference type="SAM" id="MobiDB-lite"/>
    </source>
</evidence>
<evidence type="ECO:0000313" key="3">
    <source>
        <dbReference type="Proteomes" id="UP000006813"/>
    </source>
</evidence>
<organism evidence="2 3">
    <name type="scientific">Heterocephalus glaber</name>
    <name type="common">Naked mole rat</name>
    <dbReference type="NCBI Taxonomy" id="10181"/>
    <lineage>
        <taxon>Eukaryota</taxon>
        <taxon>Metazoa</taxon>
        <taxon>Chordata</taxon>
        <taxon>Craniata</taxon>
        <taxon>Vertebrata</taxon>
        <taxon>Euteleostomi</taxon>
        <taxon>Mammalia</taxon>
        <taxon>Eutheria</taxon>
        <taxon>Euarchontoglires</taxon>
        <taxon>Glires</taxon>
        <taxon>Rodentia</taxon>
        <taxon>Hystricomorpha</taxon>
        <taxon>Bathyergidae</taxon>
        <taxon>Heterocephalus</taxon>
    </lineage>
</organism>
<dbReference type="InParanoid" id="G5C4U3"/>
<proteinExistence type="predicted"/>